<keyword evidence="1" id="KW-1133">Transmembrane helix</keyword>
<dbReference type="STRING" id="477690.SAMN05216474_0792"/>
<proteinExistence type="predicted"/>
<gene>
    <name evidence="2" type="ORF">SAMN05216474_0792</name>
</gene>
<evidence type="ECO:0000313" key="3">
    <source>
        <dbReference type="Proteomes" id="UP000236454"/>
    </source>
</evidence>
<keyword evidence="1" id="KW-0472">Membrane</keyword>
<sequence length="79" mass="8313">MQTPKQNALREVVDRMKADTPPFFKKLRTVGLILAAVGTSVLASPIALPAVMSSVAGYLILGGSILTTVSQTVVEGKEE</sequence>
<keyword evidence="3" id="KW-1185">Reference proteome</keyword>
<dbReference type="EMBL" id="FPAS01000001">
    <property type="protein sequence ID" value="SFT47961.1"/>
    <property type="molecule type" value="Genomic_DNA"/>
</dbReference>
<dbReference type="Proteomes" id="UP000236454">
    <property type="component" value="Unassembled WGS sequence"/>
</dbReference>
<name>A0A1I6YCB4_9FLAO</name>
<dbReference type="OrthoDB" id="679091at2"/>
<evidence type="ECO:0000313" key="2">
    <source>
        <dbReference type="EMBL" id="SFT47961.1"/>
    </source>
</evidence>
<protein>
    <submittedName>
        <fullName evidence="2">Uncharacterized protein</fullName>
    </submittedName>
</protein>
<feature type="transmembrane region" description="Helical" evidence="1">
    <location>
        <begin position="30"/>
        <end position="49"/>
    </location>
</feature>
<evidence type="ECO:0000256" key="1">
    <source>
        <dbReference type="SAM" id="Phobius"/>
    </source>
</evidence>
<dbReference type="RefSeq" id="WP_090246561.1">
    <property type="nucleotide sequence ID" value="NZ_FPAS01000001.1"/>
</dbReference>
<reference evidence="2 3" key="1">
    <citation type="submission" date="2016-10" db="EMBL/GenBank/DDBJ databases">
        <authorList>
            <person name="de Groot N.N."/>
        </authorList>
    </citation>
    <scope>NUCLEOTIDE SEQUENCE [LARGE SCALE GENOMIC DNA]</scope>
    <source>
        <strain evidence="2 3">CGMCC 1.7005</strain>
    </source>
</reference>
<dbReference type="AlphaFoldDB" id="A0A1I6YCB4"/>
<accession>A0A1I6YCB4</accession>
<organism evidence="2 3">
    <name type="scientific">Lishizhenia tianjinensis</name>
    <dbReference type="NCBI Taxonomy" id="477690"/>
    <lineage>
        <taxon>Bacteria</taxon>
        <taxon>Pseudomonadati</taxon>
        <taxon>Bacteroidota</taxon>
        <taxon>Flavobacteriia</taxon>
        <taxon>Flavobacteriales</taxon>
        <taxon>Crocinitomicaceae</taxon>
        <taxon>Lishizhenia</taxon>
    </lineage>
</organism>
<keyword evidence="1" id="KW-0812">Transmembrane</keyword>